<feature type="region of interest" description="Disordered" evidence="7">
    <location>
        <begin position="1"/>
        <end position="48"/>
    </location>
</feature>
<dbReference type="AlphaFoldDB" id="A0A8J6DHZ5"/>
<dbReference type="Pfam" id="PF03909">
    <property type="entry name" value="BSD"/>
    <property type="match status" value="1"/>
</dbReference>
<accession>A0A8J6DHZ5</accession>
<evidence type="ECO:0000256" key="2">
    <source>
        <dbReference type="ARBA" id="ARBA00058614"/>
    </source>
</evidence>
<evidence type="ECO:0000259" key="8">
    <source>
        <dbReference type="PROSITE" id="PS50858"/>
    </source>
</evidence>
<feature type="domain" description="BSD" evidence="8">
    <location>
        <begin position="164"/>
        <end position="216"/>
    </location>
</feature>
<dbReference type="PANTHER" id="PTHR16019:SF6">
    <property type="entry name" value="SYNAPSE-ASSOCIATED PROTEIN 1"/>
    <property type="match status" value="1"/>
</dbReference>
<evidence type="ECO:0000313" key="10">
    <source>
        <dbReference type="Proteomes" id="UP000700334"/>
    </source>
</evidence>
<dbReference type="FunFam" id="1.10.3970.10:FF:000001">
    <property type="entry name" value="synapse-associated protein 1 isoform X1"/>
    <property type="match status" value="1"/>
</dbReference>
<keyword evidence="1" id="KW-0597">Phosphoprotein</keyword>
<comment type="caution">
    <text evidence="9">The sequence shown here is derived from an EMBL/GenBank/DDBJ whole genome shotgun (WGS) entry which is preliminary data.</text>
</comment>
<reference evidence="9" key="1">
    <citation type="journal article" date="2021" name="Evol. Appl.">
        <title>The genome of the Pyrenean desman and the effects of bottlenecks and inbreeding on the genomic landscape of an endangered species.</title>
        <authorList>
            <person name="Escoda L."/>
            <person name="Castresana J."/>
        </authorList>
    </citation>
    <scope>NUCLEOTIDE SEQUENCE</scope>
    <source>
        <strain evidence="9">IBE-C5619</strain>
    </source>
</reference>
<dbReference type="SUPFAM" id="SSF140383">
    <property type="entry name" value="BSD domain-like"/>
    <property type="match status" value="1"/>
</dbReference>
<evidence type="ECO:0000313" key="9">
    <source>
        <dbReference type="EMBL" id="KAG8508851.1"/>
    </source>
</evidence>
<dbReference type="GO" id="GO:0048172">
    <property type="term" value="P:regulation of short-term neuronal synaptic plasticity"/>
    <property type="evidence" value="ECO:0007669"/>
    <property type="project" value="TreeGrafter"/>
</dbReference>
<dbReference type="SMART" id="SM00751">
    <property type="entry name" value="BSD"/>
    <property type="match status" value="1"/>
</dbReference>
<dbReference type="InterPro" id="IPR005607">
    <property type="entry name" value="BSD_dom"/>
</dbReference>
<dbReference type="OrthoDB" id="47923at2759"/>
<dbReference type="GO" id="GO:0071364">
    <property type="term" value="P:cellular response to epidermal growth factor stimulus"/>
    <property type="evidence" value="ECO:0007669"/>
    <property type="project" value="UniProtKB-ARBA"/>
</dbReference>
<evidence type="ECO:0000256" key="4">
    <source>
        <dbReference type="ARBA" id="ARBA00068563"/>
    </source>
</evidence>
<dbReference type="GO" id="GO:0005794">
    <property type="term" value="C:Golgi apparatus"/>
    <property type="evidence" value="ECO:0007669"/>
    <property type="project" value="TreeGrafter"/>
</dbReference>
<comment type="function">
    <text evidence="2">Plays a role in adipocyte differentiation by promoting mTORC2-mediated phosphorylation of AKT1 at 'Ser-473' after growth factor stimulation.</text>
</comment>
<dbReference type="GO" id="GO:0032869">
    <property type="term" value="P:cellular response to insulin stimulus"/>
    <property type="evidence" value="ECO:0007669"/>
    <property type="project" value="UniProtKB-ARBA"/>
</dbReference>
<dbReference type="PANTHER" id="PTHR16019">
    <property type="entry name" value="SYNAPSE-ASSOCIATED PROTEIN"/>
    <property type="match status" value="1"/>
</dbReference>
<dbReference type="EMBL" id="JAGFMF010011973">
    <property type="protein sequence ID" value="KAG8508851.1"/>
    <property type="molecule type" value="Genomic_DNA"/>
</dbReference>
<dbReference type="GO" id="GO:0005634">
    <property type="term" value="C:nucleus"/>
    <property type="evidence" value="ECO:0007669"/>
    <property type="project" value="TreeGrafter"/>
</dbReference>
<organism evidence="9 10">
    <name type="scientific">Galemys pyrenaicus</name>
    <name type="common">Iberian desman</name>
    <name type="synonym">Pyrenean desman</name>
    <dbReference type="NCBI Taxonomy" id="202257"/>
    <lineage>
        <taxon>Eukaryota</taxon>
        <taxon>Metazoa</taxon>
        <taxon>Chordata</taxon>
        <taxon>Craniata</taxon>
        <taxon>Vertebrata</taxon>
        <taxon>Euteleostomi</taxon>
        <taxon>Mammalia</taxon>
        <taxon>Eutheria</taxon>
        <taxon>Laurasiatheria</taxon>
        <taxon>Eulipotyphla</taxon>
        <taxon>Talpidae</taxon>
        <taxon>Galemys</taxon>
    </lineage>
</organism>
<keyword evidence="10" id="KW-1185">Reference proteome</keyword>
<evidence type="ECO:0000256" key="6">
    <source>
        <dbReference type="SAM" id="Coils"/>
    </source>
</evidence>
<feature type="compositionally biased region" description="Low complexity" evidence="7">
    <location>
        <begin position="23"/>
        <end position="47"/>
    </location>
</feature>
<dbReference type="InterPro" id="IPR051494">
    <property type="entry name" value="BSD_domain-containing"/>
</dbReference>
<evidence type="ECO:0000256" key="1">
    <source>
        <dbReference type="ARBA" id="ARBA00022553"/>
    </source>
</evidence>
<dbReference type="Proteomes" id="UP000700334">
    <property type="component" value="Unassembled WGS sequence"/>
</dbReference>
<dbReference type="PROSITE" id="PS50858">
    <property type="entry name" value="BSD"/>
    <property type="match status" value="1"/>
</dbReference>
<protein>
    <recommendedName>
        <fullName evidence="4">Synapse-associated protein 1</fullName>
    </recommendedName>
    <alternativeName>
        <fullName evidence="5">BSD domain-containing signal transducer and Akt interactor protein</fullName>
    </alternativeName>
</protein>
<name>A0A8J6DHZ5_GALPY</name>
<keyword evidence="6" id="KW-0175">Coiled coil</keyword>
<dbReference type="GO" id="GO:0038203">
    <property type="term" value="P:TORC2 signaling"/>
    <property type="evidence" value="ECO:0007669"/>
    <property type="project" value="UniProtKB-ARBA"/>
</dbReference>
<dbReference type="GO" id="GO:0045600">
    <property type="term" value="P:positive regulation of fat cell differentiation"/>
    <property type="evidence" value="ECO:0007669"/>
    <property type="project" value="UniProtKB-ARBA"/>
</dbReference>
<proteinExistence type="predicted"/>
<evidence type="ECO:0000256" key="3">
    <source>
        <dbReference type="ARBA" id="ARBA00065448"/>
    </source>
</evidence>
<dbReference type="GO" id="GO:0045202">
    <property type="term" value="C:synapse"/>
    <property type="evidence" value="ECO:0007669"/>
    <property type="project" value="TreeGrafter"/>
</dbReference>
<feature type="coiled-coil region" evidence="6">
    <location>
        <begin position="394"/>
        <end position="438"/>
    </location>
</feature>
<dbReference type="InterPro" id="IPR035925">
    <property type="entry name" value="BSD_dom_sf"/>
</dbReference>
<evidence type="ECO:0000256" key="5">
    <source>
        <dbReference type="ARBA" id="ARBA00075325"/>
    </source>
</evidence>
<gene>
    <name evidence="9" type="ORF">J0S82_014474</name>
</gene>
<evidence type="ECO:0000256" key="7">
    <source>
        <dbReference type="SAM" id="MobiDB-lite"/>
    </source>
</evidence>
<dbReference type="Gene3D" id="1.10.3970.10">
    <property type="entry name" value="BSD domain"/>
    <property type="match status" value="1"/>
</dbReference>
<comment type="subunit">
    <text evidence="3">Interacts (via phosphorylated form and BSD domain) with AKT1; this interaction is enhanced in a mTORC2-mediated manner in response to epidermal growth factor (EGF) stimulation and activates AKT1.</text>
</comment>
<sequence length="440" mass="48838">MFRGLSSWFGLEQPAADERLPEGDGPPAGDAPPQQGSEAEEGSAVGEPQQAVDQELLHQARGLGNYLFNFATAATKKITESVAETAQTIKKSVEEGKIDDIFDKTIIGDFQKEQKKFVEEQHTKKSEAAVPPWVDSNDEETIQQQILALSADKRNFLRDPPAGVHFNFDFDQMYPVALVMLQEDELLSRMRFALVPKLVKEEVFWRNYFYRVSLIKQSAQLTALAAQQQAAGKEEKSLGREDELPLPGTFRAHSEAVRPKTPPVVIKSQLKTQEISSRGVGRVAGATQPGGEHASFCDAPRCPACRSEGRRAVPVALGGAAAALGRDLSTRALACPFGRHLQSPFVAFQDEEEISTSPGVSEFVSDAFDTCNLDQEDLRKEMEQLVLDKKAGETAVLEEDSADWEKELQQELQEFEVVAESEKRDENWDKEIEKMLQEEN</sequence>